<dbReference type="Pfam" id="PF13173">
    <property type="entry name" value="AAA_14"/>
    <property type="match status" value="1"/>
</dbReference>
<dbReference type="Pfam" id="PF13635">
    <property type="entry name" value="DUF4143"/>
    <property type="match status" value="1"/>
</dbReference>
<dbReference type="InterPro" id="IPR041682">
    <property type="entry name" value="AAA_14"/>
</dbReference>
<dbReference type="SUPFAM" id="SSF52980">
    <property type="entry name" value="Restriction endonuclease-like"/>
    <property type="match status" value="1"/>
</dbReference>
<proteinExistence type="predicted"/>
<dbReference type="InterPro" id="IPR011335">
    <property type="entry name" value="Restrct_endonuc-II-like"/>
</dbReference>
<feature type="domain" description="AAA" evidence="1">
    <location>
        <begin position="21"/>
        <end position="137"/>
    </location>
</feature>
<dbReference type="InterPro" id="IPR025420">
    <property type="entry name" value="DUF4143"/>
</dbReference>
<dbReference type="SUPFAM" id="SSF52540">
    <property type="entry name" value="P-loop containing nucleoside triphosphate hydrolases"/>
    <property type="match status" value="1"/>
</dbReference>
<evidence type="ECO:0000259" key="2">
    <source>
        <dbReference type="Pfam" id="PF13635"/>
    </source>
</evidence>
<evidence type="ECO:0008006" key="5">
    <source>
        <dbReference type="Google" id="ProtNLM"/>
    </source>
</evidence>
<evidence type="ECO:0000259" key="1">
    <source>
        <dbReference type="Pfam" id="PF13173"/>
    </source>
</evidence>
<dbReference type="EMBL" id="MGDD01000071">
    <property type="protein sequence ID" value="OGL47499.1"/>
    <property type="molecule type" value="Genomic_DNA"/>
</dbReference>
<comment type="caution">
    <text evidence="3">The sequence shown here is derived from an EMBL/GenBank/DDBJ whole genome shotgun (WGS) entry which is preliminary data.</text>
</comment>
<dbReference type="PANTHER" id="PTHR43566">
    <property type="entry name" value="CONSERVED PROTEIN"/>
    <property type="match status" value="1"/>
</dbReference>
<accession>A0A1F7S152</accession>
<reference evidence="3 4" key="1">
    <citation type="journal article" date="2016" name="Nat. Commun.">
        <title>Thousands of microbial genomes shed light on interconnected biogeochemical processes in an aquifer system.</title>
        <authorList>
            <person name="Anantharaman K."/>
            <person name="Brown C.T."/>
            <person name="Hug L.A."/>
            <person name="Sharon I."/>
            <person name="Castelle C.J."/>
            <person name="Probst A.J."/>
            <person name="Thomas B.C."/>
            <person name="Singh A."/>
            <person name="Wilkins M.J."/>
            <person name="Karaoz U."/>
            <person name="Brodie E.L."/>
            <person name="Williams K.H."/>
            <person name="Hubbard S.S."/>
            <person name="Banfield J.F."/>
        </authorList>
    </citation>
    <scope>NUCLEOTIDE SEQUENCE [LARGE SCALE GENOMIC DNA]</scope>
</reference>
<evidence type="ECO:0000313" key="3">
    <source>
        <dbReference type="EMBL" id="OGL47499.1"/>
    </source>
</evidence>
<organism evidence="3 4">
    <name type="scientific">Candidatus Schekmanbacteria bacterium RBG_13_48_7</name>
    <dbReference type="NCBI Taxonomy" id="1817878"/>
    <lineage>
        <taxon>Bacteria</taxon>
        <taxon>Candidatus Schekmaniibacteriota</taxon>
    </lineage>
</organism>
<dbReference type="Proteomes" id="UP000179266">
    <property type="component" value="Unassembled WGS sequence"/>
</dbReference>
<feature type="domain" description="DUF4143" evidence="2">
    <location>
        <begin position="200"/>
        <end position="357"/>
    </location>
</feature>
<gene>
    <name evidence="3" type="ORF">A2161_11935</name>
</gene>
<dbReference type="InterPro" id="IPR027417">
    <property type="entry name" value="P-loop_NTPase"/>
</dbReference>
<dbReference type="PANTHER" id="PTHR43566:SF2">
    <property type="entry name" value="DUF4143 DOMAIN-CONTAINING PROTEIN"/>
    <property type="match status" value="1"/>
</dbReference>
<name>A0A1F7S152_9BACT</name>
<sequence length="407" mass="46106">MTDYISREIVGVLNESLENMPVVVISGLRQVGKTTLLTEDPCLRDRYYINLDDYAQLEVSRTNPESLLSPDKLITIEEVQRQPDLIISIKQLVDQKRESGKFLLSGSANLLLVKNISESLAGRAVYLSLQPFTRRELHRTKESVPFLVRFLRTQELPDISSKLLPVEANEVLLGGLPPVCLKLAKNPSIWFKGFEQTYLERDLRDLSQVADLISFRHLFRLAALRSGQVMNISELARDAKLSSATANRYINLLETSFVIYRLQPFLGNKASRLIKSPKLYISDSGLASYLGNVNRLTPDNQMYGALFETYIHHNLKAILENHATGSTLSYWNVQGRYEVDFVVEYNGNIVAIEIKSGTRWNKRDFSSLRAFQEKTPGCSIAFLAYNGTKSIQIDKKLWAIPISQLLS</sequence>
<evidence type="ECO:0000313" key="4">
    <source>
        <dbReference type="Proteomes" id="UP000179266"/>
    </source>
</evidence>
<protein>
    <recommendedName>
        <fullName evidence="5">ATPase</fullName>
    </recommendedName>
</protein>
<dbReference type="AlphaFoldDB" id="A0A1F7S152"/>